<feature type="domain" description="DUF6533" evidence="2">
    <location>
        <begin position="22"/>
        <end position="66"/>
    </location>
</feature>
<dbReference type="OrthoDB" id="3206101at2759"/>
<keyword evidence="1" id="KW-0472">Membrane</keyword>
<dbReference type="InParanoid" id="A0A409W9J6"/>
<feature type="transmembrane region" description="Helical" evidence="1">
    <location>
        <begin position="159"/>
        <end position="177"/>
    </location>
</feature>
<feature type="transmembrane region" description="Helical" evidence="1">
    <location>
        <begin position="55"/>
        <end position="79"/>
    </location>
</feature>
<proteinExistence type="predicted"/>
<evidence type="ECO:0000259" key="2">
    <source>
        <dbReference type="Pfam" id="PF20151"/>
    </source>
</evidence>
<feature type="transmembrane region" description="Helical" evidence="1">
    <location>
        <begin position="223"/>
        <end position="243"/>
    </location>
</feature>
<dbReference type="AlphaFoldDB" id="A0A409W9J6"/>
<name>A0A409W9J6_9AGAR</name>
<feature type="transmembrane region" description="Helical" evidence="1">
    <location>
        <begin position="91"/>
        <end position="111"/>
    </location>
</feature>
<evidence type="ECO:0000313" key="4">
    <source>
        <dbReference type="Proteomes" id="UP000284706"/>
    </source>
</evidence>
<protein>
    <recommendedName>
        <fullName evidence="2">DUF6533 domain-containing protein</fullName>
    </recommendedName>
</protein>
<dbReference type="InterPro" id="IPR045340">
    <property type="entry name" value="DUF6533"/>
</dbReference>
<organism evidence="3 4">
    <name type="scientific">Gymnopilus dilepis</name>
    <dbReference type="NCBI Taxonomy" id="231916"/>
    <lineage>
        <taxon>Eukaryota</taxon>
        <taxon>Fungi</taxon>
        <taxon>Dikarya</taxon>
        <taxon>Basidiomycota</taxon>
        <taxon>Agaricomycotina</taxon>
        <taxon>Agaricomycetes</taxon>
        <taxon>Agaricomycetidae</taxon>
        <taxon>Agaricales</taxon>
        <taxon>Agaricineae</taxon>
        <taxon>Hymenogastraceae</taxon>
        <taxon>Gymnopilus</taxon>
    </lineage>
</organism>
<comment type="caution">
    <text evidence="3">The sequence shown here is derived from an EMBL/GenBank/DDBJ whole genome shotgun (WGS) entry which is preliminary data.</text>
</comment>
<feature type="transmembrane region" description="Helical" evidence="1">
    <location>
        <begin position="118"/>
        <end position="139"/>
    </location>
</feature>
<dbReference type="STRING" id="231916.A0A409W9J6"/>
<feature type="transmembrane region" description="Helical" evidence="1">
    <location>
        <begin position="16"/>
        <end position="35"/>
    </location>
</feature>
<dbReference type="Pfam" id="PF20151">
    <property type="entry name" value="DUF6533"/>
    <property type="match status" value="1"/>
</dbReference>
<keyword evidence="1" id="KW-0812">Transmembrane</keyword>
<evidence type="ECO:0000256" key="1">
    <source>
        <dbReference type="SAM" id="Phobius"/>
    </source>
</evidence>
<reference evidence="3 4" key="1">
    <citation type="journal article" date="2018" name="Evol. Lett.">
        <title>Horizontal gene cluster transfer increased hallucinogenic mushroom diversity.</title>
        <authorList>
            <person name="Reynolds H.T."/>
            <person name="Vijayakumar V."/>
            <person name="Gluck-Thaler E."/>
            <person name="Korotkin H.B."/>
            <person name="Matheny P.B."/>
            <person name="Slot J.C."/>
        </authorList>
    </citation>
    <scope>NUCLEOTIDE SEQUENCE [LARGE SCALE GENOMIC DNA]</scope>
    <source>
        <strain evidence="3 4">SRW20</strain>
    </source>
</reference>
<dbReference type="Proteomes" id="UP000284706">
    <property type="component" value="Unassembled WGS sequence"/>
</dbReference>
<gene>
    <name evidence="3" type="ORF">CVT26_008698</name>
</gene>
<keyword evidence="1" id="KW-1133">Transmembrane helix</keyword>
<keyword evidence="4" id="KW-1185">Reference proteome</keyword>
<dbReference type="EMBL" id="NHYE01005283">
    <property type="protein sequence ID" value="PPQ75168.1"/>
    <property type="molecule type" value="Genomic_DNA"/>
</dbReference>
<sequence length="297" mass="33267">MDGTDLWRVNGLREEVFARNICSLAALVWLIWEYVVTWHNEFRYIWGGQMNRVKYIYLFSRYFAIFVQLVNTCLVFFPLSQLPVGRRECEAWLLFLIISACLLMFTVDAVIMLRGKIAVFLAILLLGQLVVVTTCTSLTVPNVPFGPTCDALKTPPDAAYFMVVVICSHIVLLVLTVRKRKVAFGQSPVVDLVVRDGAWVFVLIVSMFLVTIPYSLASQIARPYALFVLPISLLSIITCRLILNMQKVVIIPVNYSAGGTTDTGIAFTSFIDFPEDESQVPSRISHLTSIITTGSIP</sequence>
<feature type="transmembrane region" description="Helical" evidence="1">
    <location>
        <begin position="198"/>
        <end position="217"/>
    </location>
</feature>
<evidence type="ECO:0000313" key="3">
    <source>
        <dbReference type="EMBL" id="PPQ75168.1"/>
    </source>
</evidence>
<accession>A0A409W9J6</accession>